<dbReference type="InterPro" id="IPR057207">
    <property type="entry name" value="FBXL15_LRR"/>
</dbReference>
<dbReference type="InterPro" id="IPR050648">
    <property type="entry name" value="F-box_LRR-repeat"/>
</dbReference>
<evidence type="ECO:0000256" key="1">
    <source>
        <dbReference type="ARBA" id="ARBA00022786"/>
    </source>
</evidence>
<dbReference type="Pfam" id="PF25372">
    <property type="entry name" value="DUF7885"/>
    <property type="match status" value="1"/>
</dbReference>
<dbReference type="OrthoDB" id="10257471at2759"/>
<dbReference type="PANTHER" id="PTHR13382">
    <property type="entry name" value="MITOCHONDRIAL ATP SYNTHASE COUPLING FACTOR B"/>
    <property type="match status" value="1"/>
</dbReference>
<dbReference type="GeneID" id="38777090"/>
<comment type="caution">
    <text evidence="4">The sequence shown here is derived from an EMBL/GenBank/DDBJ whole genome shotgun (WGS) entry which is preliminary data.</text>
</comment>
<accession>A0A401GDH9</accession>
<sequence length="445" mass="48482">MDFINTLPHGEDACFLAQHLELHCDVEHGVTDEELAAIFPACSHLEFLYLSGAPDLSDRTLILLATAAPYLSYLDVSGCTLLTDVGILELAATATNLVVLKLSAIPGLADPAISALACSLPHLLELELCDLPLITAASVRDIWTFSRNLQRLKLARCTQLTDRAFPFAPRPRSQGSGELEGEDGVAPPARPPTWLDELPPLILSHDANAFLDLRLLDLAHCPKITDAAIAGIVTHAHYIQHLTVSGCVLLTDGALESIAVLGAYLGVLRLAQLERITDRGIVHLVRSCPQLKSVDVSLCTNLTDLAVLELAGLPLRRLVIAGIPRVTDNALLFIAEHTPALERLHIAHCARLSLDAAHVVVRKLVRLAVFGASGVRALRRAGVARFSDPAPPGYDERARGVYRVFRGENVRALCVFLDKELERRRDAERRNIIFVPREDDSTALY</sequence>
<protein>
    <submittedName>
        <fullName evidence="4">SCF E3 ubiquitin ligase complex F-box protein</fullName>
    </submittedName>
</protein>
<evidence type="ECO:0000313" key="5">
    <source>
        <dbReference type="Proteomes" id="UP000287166"/>
    </source>
</evidence>
<dbReference type="Proteomes" id="UP000287166">
    <property type="component" value="Unassembled WGS sequence"/>
</dbReference>
<name>A0A401GDH9_9APHY</name>
<dbReference type="AlphaFoldDB" id="A0A401GDH9"/>
<dbReference type="PANTHER" id="PTHR13382:SF67">
    <property type="entry name" value="SCF E3 UBIQUITIN LIGASE COMPLEX F-BOX PROTEIN POF2"/>
    <property type="match status" value="1"/>
</dbReference>
<dbReference type="InterPro" id="IPR032675">
    <property type="entry name" value="LRR_dom_sf"/>
</dbReference>
<reference evidence="4 5" key="1">
    <citation type="journal article" date="2018" name="Sci. Rep.">
        <title>Genome sequence of the cauliflower mushroom Sparassis crispa (Hanabiratake) and its association with beneficial usage.</title>
        <authorList>
            <person name="Kiyama R."/>
            <person name="Furutani Y."/>
            <person name="Kawaguchi K."/>
            <person name="Nakanishi T."/>
        </authorList>
    </citation>
    <scope>NUCLEOTIDE SEQUENCE [LARGE SCALE GENOMIC DNA]</scope>
</reference>
<dbReference type="Gene3D" id="3.80.10.10">
    <property type="entry name" value="Ribonuclease Inhibitor"/>
    <property type="match status" value="3"/>
</dbReference>
<proteinExistence type="predicted"/>
<evidence type="ECO:0000313" key="4">
    <source>
        <dbReference type="EMBL" id="GBE80173.1"/>
    </source>
</evidence>
<dbReference type="RefSeq" id="XP_027611086.1">
    <property type="nucleotide sequence ID" value="XM_027755285.1"/>
</dbReference>
<dbReference type="GO" id="GO:0005737">
    <property type="term" value="C:cytoplasm"/>
    <property type="evidence" value="ECO:0007669"/>
    <property type="project" value="TreeGrafter"/>
</dbReference>
<dbReference type="InParanoid" id="A0A401GDH9"/>
<evidence type="ECO:0000259" key="3">
    <source>
        <dbReference type="Pfam" id="PF25372"/>
    </source>
</evidence>
<dbReference type="InterPro" id="IPR006553">
    <property type="entry name" value="Leu-rich_rpt_Cys-con_subtyp"/>
</dbReference>
<dbReference type="SUPFAM" id="SSF52047">
    <property type="entry name" value="RNI-like"/>
    <property type="match status" value="1"/>
</dbReference>
<organism evidence="4 5">
    <name type="scientific">Sparassis crispa</name>
    <dbReference type="NCBI Taxonomy" id="139825"/>
    <lineage>
        <taxon>Eukaryota</taxon>
        <taxon>Fungi</taxon>
        <taxon>Dikarya</taxon>
        <taxon>Basidiomycota</taxon>
        <taxon>Agaricomycotina</taxon>
        <taxon>Agaricomycetes</taxon>
        <taxon>Polyporales</taxon>
        <taxon>Sparassidaceae</taxon>
        <taxon>Sparassis</taxon>
    </lineage>
</organism>
<dbReference type="SMART" id="SM00367">
    <property type="entry name" value="LRR_CC"/>
    <property type="match status" value="10"/>
</dbReference>
<feature type="region of interest" description="Disordered" evidence="2">
    <location>
        <begin position="167"/>
        <end position="188"/>
    </location>
</feature>
<dbReference type="EMBL" id="BFAD01000002">
    <property type="protein sequence ID" value="GBE80173.1"/>
    <property type="molecule type" value="Genomic_DNA"/>
</dbReference>
<feature type="domain" description="F-box/LRR-repeat protein 15-like leucin rich repeat" evidence="3">
    <location>
        <begin position="30"/>
        <end position="171"/>
    </location>
</feature>
<keyword evidence="4" id="KW-0436">Ligase</keyword>
<keyword evidence="5" id="KW-1185">Reference proteome</keyword>
<dbReference type="GO" id="GO:0016874">
    <property type="term" value="F:ligase activity"/>
    <property type="evidence" value="ECO:0007669"/>
    <property type="project" value="UniProtKB-KW"/>
</dbReference>
<gene>
    <name evidence="4" type="ORF">SCP_0213820</name>
</gene>
<keyword evidence="1" id="KW-0833">Ubl conjugation pathway</keyword>
<evidence type="ECO:0000256" key="2">
    <source>
        <dbReference type="SAM" id="MobiDB-lite"/>
    </source>
</evidence>
<dbReference type="STRING" id="139825.A0A401GDH9"/>